<dbReference type="InterPro" id="IPR045629">
    <property type="entry name" value="DUF6232"/>
</dbReference>
<dbReference type="Proteomes" id="UP000516230">
    <property type="component" value="Chromosome"/>
</dbReference>
<keyword evidence="1" id="KW-0472">Membrane</keyword>
<protein>
    <submittedName>
        <fullName evidence="2">Uncharacterized protein</fullName>
    </submittedName>
</protein>
<keyword evidence="1" id="KW-1133">Transmembrane helix</keyword>
<accession>A0A7H0I0M7</accession>
<keyword evidence="3" id="KW-1185">Reference proteome</keyword>
<evidence type="ECO:0000313" key="3">
    <source>
        <dbReference type="Proteomes" id="UP000516230"/>
    </source>
</evidence>
<name>A0A7H0I0M7_9ACTN</name>
<dbReference type="Pfam" id="PF19744">
    <property type="entry name" value="DUF6232"/>
    <property type="match status" value="1"/>
</dbReference>
<organism evidence="2 3">
    <name type="scientific">Streptomyces genisteinicus</name>
    <dbReference type="NCBI Taxonomy" id="2768068"/>
    <lineage>
        <taxon>Bacteria</taxon>
        <taxon>Bacillati</taxon>
        <taxon>Actinomycetota</taxon>
        <taxon>Actinomycetes</taxon>
        <taxon>Kitasatosporales</taxon>
        <taxon>Streptomycetaceae</taxon>
        <taxon>Streptomyces</taxon>
    </lineage>
</organism>
<evidence type="ECO:0000256" key="1">
    <source>
        <dbReference type="SAM" id="Phobius"/>
    </source>
</evidence>
<keyword evidence="1" id="KW-0812">Transmembrane</keyword>
<feature type="transmembrane region" description="Helical" evidence="1">
    <location>
        <begin position="69"/>
        <end position="87"/>
    </location>
</feature>
<dbReference type="AlphaFoldDB" id="A0A7H0I0M7"/>
<dbReference type="EMBL" id="CP060825">
    <property type="protein sequence ID" value="QNP66343.1"/>
    <property type="molecule type" value="Genomic_DNA"/>
</dbReference>
<proteinExistence type="predicted"/>
<evidence type="ECO:0000313" key="2">
    <source>
        <dbReference type="EMBL" id="QNP66343.1"/>
    </source>
</evidence>
<reference evidence="2 3" key="1">
    <citation type="submission" date="2020-08" db="EMBL/GenBank/DDBJ databases">
        <title>A novel species.</title>
        <authorList>
            <person name="Gao J."/>
        </authorList>
    </citation>
    <scope>NUCLEOTIDE SEQUENCE [LARGE SCALE GENOMIC DNA]</scope>
    <source>
        <strain evidence="2 3">CRPJ-33</strain>
    </source>
</reference>
<dbReference type="KEGG" id="sgj:IAG43_27710"/>
<gene>
    <name evidence="2" type="ORF">IAG43_27710</name>
</gene>
<sequence>MRVETNLLWVAEAAYPLRNITRVHTFTLKPKRMEAFLSFLKWLAVTAVAVLVIGAVSRETSSYGEDDSSGAIAVGAVVAIVLVIQLVKELGAPSQHVLEVETAGASTAMVTLPDPVQLRRLLQSLVHAIEHPEVEFQMRVERVLVNPKNYHFGDNVNMYGGMNNVGVSK</sequence>
<dbReference type="RefSeq" id="WP_187743402.1">
    <property type="nucleotide sequence ID" value="NZ_CP060825.1"/>
</dbReference>
<feature type="transmembrane region" description="Helical" evidence="1">
    <location>
        <begin position="39"/>
        <end position="57"/>
    </location>
</feature>